<dbReference type="Gene3D" id="3.40.50.10320">
    <property type="entry name" value="LmbE-like"/>
    <property type="match status" value="1"/>
</dbReference>
<organism evidence="2 3">
    <name type="scientific">Cesiribacter andamanensis AMV16</name>
    <dbReference type="NCBI Taxonomy" id="1279009"/>
    <lineage>
        <taxon>Bacteria</taxon>
        <taxon>Pseudomonadati</taxon>
        <taxon>Bacteroidota</taxon>
        <taxon>Cytophagia</taxon>
        <taxon>Cytophagales</taxon>
        <taxon>Cesiribacteraceae</taxon>
        <taxon>Cesiribacter</taxon>
    </lineage>
</organism>
<dbReference type="Pfam" id="PF02585">
    <property type="entry name" value="PIG-L"/>
    <property type="match status" value="1"/>
</dbReference>
<gene>
    <name evidence="2" type="ORF">ADICEAN_02677</name>
</gene>
<dbReference type="SUPFAM" id="SSF102588">
    <property type="entry name" value="LmbE-like"/>
    <property type="match status" value="1"/>
</dbReference>
<proteinExistence type="predicted"/>
<dbReference type="STRING" id="1279009.ADICEAN_02677"/>
<dbReference type="EMBL" id="AODQ01000069">
    <property type="protein sequence ID" value="EMR02202.1"/>
    <property type="molecule type" value="Genomic_DNA"/>
</dbReference>
<evidence type="ECO:0008006" key="4">
    <source>
        <dbReference type="Google" id="ProtNLM"/>
    </source>
</evidence>
<evidence type="ECO:0000313" key="2">
    <source>
        <dbReference type="EMBL" id="EMR02202.1"/>
    </source>
</evidence>
<dbReference type="SUPFAM" id="SSF52317">
    <property type="entry name" value="Class I glutamine amidotransferase-like"/>
    <property type="match status" value="1"/>
</dbReference>
<comment type="caution">
    <text evidence="2">The sequence shown here is derived from an EMBL/GenBank/DDBJ whole genome shotgun (WGS) entry which is preliminary data.</text>
</comment>
<name>M7N4H9_9BACT</name>
<keyword evidence="3" id="KW-1185">Reference proteome</keyword>
<dbReference type="GO" id="GO:0016811">
    <property type="term" value="F:hydrolase activity, acting on carbon-nitrogen (but not peptide) bonds, in linear amides"/>
    <property type="evidence" value="ECO:0007669"/>
    <property type="project" value="TreeGrafter"/>
</dbReference>
<protein>
    <recommendedName>
        <fullName evidence="4">Mycothiol conjugate amidase Mca</fullName>
    </recommendedName>
</protein>
<dbReference type="eggNOG" id="COG2120">
    <property type="taxonomic scope" value="Bacteria"/>
</dbReference>
<dbReference type="PATRIC" id="fig|1279009.4.peg.2715"/>
<dbReference type="InterPro" id="IPR029062">
    <property type="entry name" value="Class_I_gatase-like"/>
</dbReference>
<feature type="signal peptide" evidence="1">
    <location>
        <begin position="1"/>
        <end position="27"/>
    </location>
</feature>
<sequence>MPSVRFTFMRNLTFVLVLLQCSLVAPAQKPQTHTSSDIQLALQKLEVLGSVLYIAAHPDDENTRLITWLANDKKYRTAYLSLTRGDGGQNLIGPELRERLGVIRTQELLEARKLDGGMQFFTRANDFGFSKHPDETFSIWDREAILADVVWVIRKFRPDVIITRFSTEAGVTHGHHTASALLAEEAFAAAADPKRFPDQLKQVQVWQASRLLWNTSSWFFRGREDQFDTTDLVSLNMGGYNPLLGKSYTELAAESRSMHRSQGFGTPLSRESSTEFLKPILGSRPQGELLSGIATSWSRVPGGGAITTQLAAVRQGFDPLAPWKSLPGLVALHNSIRQLPDNPYKTVKLQELERIIQACAGVFVEASTARTSAAPGTELPLQLEVVSRAPVSVTLQALSLPEVSWDTTLVRSLDPHVPFFLKHSLRIAPTAEISQPYWLQKEATKGMFQFDKADMAGEPQNGAPLHALVRMTIEGLALAIQVPLVHKHVDPAIGEVYQPFVITPPIMVTPLQDQLIFSDDTPQQLQVRVRAGKALEAAELSLALAPGWKSQPAQLPIRGLREGEERLYSFQLSPPKKAGTATIEVQARLEGTTYTRGFEQLLAPHFPVQTLFPQARLGAVRLDLKRDGKQIGYIMGAGDAVPTYLSHVGYEVSLLNPAGLSLAQLRQYDAVLLGIRAFNTQESLRHTKDVLEAYAREGGVVIIQYNTSHELVSSSIAPYQLRLGRGRVTDEEAPVRILAPEHPALNYPNKITAKDFDGWVQERGLYFAESWSAEWVPLLASQDGGEQPLEGGLLVAPVGKGYYVYGGYSWFRQLPEGVPGAYRLLANLLALGKGMPK</sequence>
<dbReference type="InterPro" id="IPR024078">
    <property type="entry name" value="LmbE-like_dom_sf"/>
</dbReference>
<evidence type="ECO:0000313" key="3">
    <source>
        <dbReference type="Proteomes" id="UP000011910"/>
    </source>
</evidence>
<dbReference type="PANTHER" id="PTHR12993">
    <property type="entry name" value="N-ACETYLGLUCOSAMINYL-PHOSPHATIDYLINOSITOL DE-N-ACETYLASE-RELATED"/>
    <property type="match status" value="1"/>
</dbReference>
<dbReference type="PANTHER" id="PTHR12993:SF11">
    <property type="entry name" value="N-ACETYLGLUCOSAMINYL-PHOSPHATIDYLINOSITOL DE-N-ACETYLASE"/>
    <property type="match status" value="1"/>
</dbReference>
<evidence type="ECO:0000256" key="1">
    <source>
        <dbReference type="SAM" id="SignalP"/>
    </source>
</evidence>
<dbReference type="AlphaFoldDB" id="M7N4H9"/>
<dbReference type="InterPro" id="IPR003737">
    <property type="entry name" value="GlcNAc_PI_deacetylase-related"/>
</dbReference>
<dbReference type="Proteomes" id="UP000011910">
    <property type="component" value="Unassembled WGS sequence"/>
</dbReference>
<feature type="chain" id="PRO_5004082055" description="Mycothiol conjugate amidase Mca" evidence="1">
    <location>
        <begin position="28"/>
        <end position="837"/>
    </location>
</feature>
<keyword evidence="1" id="KW-0732">Signal</keyword>
<reference evidence="2 3" key="1">
    <citation type="journal article" date="2013" name="Genome Announc.">
        <title>Draft Genome Sequence of Cesiribacter andamanensis Strain AMV16T, Isolated from a Soil Sample from a Mud Volcano in the Andaman Islands, India.</title>
        <authorList>
            <person name="Shivaji S."/>
            <person name="Ara S."/>
            <person name="Begum Z."/>
            <person name="Srinivas T.N."/>
            <person name="Singh A."/>
            <person name="Kumar Pinnaka A."/>
        </authorList>
    </citation>
    <scope>NUCLEOTIDE SEQUENCE [LARGE SCALE GENOMIC DNA]</scope>
    <source>
        <strain evidence="2 3">AMV16</strain>
    </source>
</reference>
<accession>M7N4H9</accession>